<comment type="caution">
    <text evidence="1">The sequence shown here is derived from an EMBL/GenBank/DDBJ whole genome shotgun (WGS) entry which is preliminary data.</text>
</comment>
<dbReference type="Gene3D" id="2.60.120.560">
    <property type="entry name" value="Exo-inulinase, domain 1"/>
    <property type="match status" value="1"/>
</dbReference>
<dbReference type="AlphaFoldDB" id="A0A0F9FAQ8"/>
<gene>
    <name evidence="1" type="ORF">LCGC14_1974470</name>
</gene>
<dbReference type="EMBL" id="LAZR01021971">
    <property type="protein sequence ID" value="KKL83459.1"/>
    <property type="molecule type" value="Genomic_DNA"/>
</dbReference>
<organism evidence="1">
    <name type="scientific">marine sediment metagenome</name>
    <dbReference type="NCBI Taxonomy" id="412755"/>
    <lineage>
        <taxon>unclassified sequences</taxon>
        <taxon>metagenomes</taxon>
        <taxon>ecological metagenomes</taxon>
    </lineage>
</organism>
<feature type="non-terminal residue" evidence="1">
    <location>
        <position position="1"/>
    </location>
</feature>
<sequence length="146" mass="15385">DATIADCVVDVVVTTPGSGTTAAGLVFRGSDYTGASEDYWYAKITPGTVGSDFELIEYAAGAATQRAAADLDFAASTAFDIRTILDGQTISCFVDNISRISYASASVNETETQFGLRDEGDANVSFDNFAIYPRTSSVYDAQLDGV</sequence>
<name>A0A0F9FAQ8_9ZZZZ</name>
<accession>A0A0F9FAQ8</accession>
<proteinExistence type="predicted"/>
<evidence type="ECO:0000313" key="1">
    <source>
        <dbReference type="EMBL" id="KKL83459.1"/>
    </source>
</evidence>
<protein>
    <submittedName>
        <fullName evidence="1">Uncharacterized protein</fullName>
    </submittedName>
</protein>
<reference evidence="1" key="1">
    <citation type="journal article" date="2015" name="Nature">
        <title>Complex archaea that bridge the gap between prokaryotes and eukaryotes.</title>
        <authorList>
            <person name="Spang A."/>
            <person name="Saw J.H."/>
            <person name="Jorgensen S.L."/>
            <person name="Zaremba-Niedzwiedzka K."/>
            <person name="Martijn J."/>
            <person name="Lind A.E."/>
            <person name="van Eijk R."/>
            <person name="Schleper C."/>
            <person name="Guy L."/>
            <person name="Ettema T.J."/>
        </authorList>
    </citation>
    <scope>NUCLEOTIDE SEQUENCE</scope>
</reference>